<gene>
    <name evidence="1" type="ORF">AFUS01_LOCUS39575</name>
</gene>
<evidence type="ECO:0000313" key="1">
    <source>
        <dbReference type="EMBL" id="CAG7829730.1"/>
    </source>
</evidence>
<accession>A0A8J2LW36</accession>
<feature type="non-terminal residue" evidence="1">
    <location>
        <position position="1"/>
    </location>
</feature>
<sequence length="44" mass="5368">RLFQGNQCKVYLPNAQYRLNIWSSLVSDWELKRKLKFTRNEPNL</sequence>
<dbReference type="EMBL" id="CAJVCH010552626">
    <property type="protein sequence ID" value="CAG7829730.1"/>
    <property type="molecule type" value="Genomic_DNA"/>
</dbReference>
<protein>
    <submittedName>
        <fullName evidence="1">Uncharacterized protein</fullName>
    </submittedName>
</protein>
<organism evidence="1 2">
    <name type="scientific">Allacma fusca</name>
    <dbReference type="NCBI Taxonomy" id="39272"/>
    <lineage>
        <taxon>Eukaryota</taxon>
        <taxon>Metazoa</taxon>
        <taxon>Ecdysozoa</taxon>
        <taxon>Arthropoda</taxon>
        <taxon>Hexapoda</taxon>
        <taxon>Collembola</taxon>
        <taxon>Symphypleona</taxon>
        <taxon>Sminthuridae</taxon>
        <taxon>Allacma</taxon>
    </lineage>
</organism>
<proteinExistence type="predicted"/>
<keyword evidence="2" id="KW-1185">Reference proteome</keyword>
<dbReference type="Proteomes" id="UP000708208">
    <property type="component" value="Unassembled WGS sequence"/>
</dbReference>
<comment type="caution">
    <text evidence="1">The sequence shown here is derived from an EMBL/GenBank/DDBJ whole genome shotgun (WGS) entry which is preliminary data.</text>
</comment>
<dbReference type="AlphaFoldDB" id="A0A8J2LW36"/>
<evidence type="ECO:0000313" key="2">
    <source>
        <dbReference type="Proteomes" id="UP000708208"/>
    </source>
</evidence>
<reference evidence="1" key="1">
    <citation type="submission" date="2021-06" db="EMBL/GenBank/DDBJ databases">
        <authorList>
            <person name="Hodson N. C."/>
            <person name="Mongue J. A."/>
            <person name="Jaron S. K."/>
        </authorList>
    </citation>
    <scope>NUCLEOTIDE SEQUENCE</scope>
</reference>
<name>A0A8J2LW36_9HEXA</name>